<dbReference type="EMBL" id="CM039431">
    <property type="protein sequence ID" value="KAI4337660.1"/>
    <property type="molecule type" value="Genomic_DNA"/>
</dbReference>
<protein>
    <submittedName>
        <fullName evidence="1">Uncharacterized protein</fullName>
    </submittedName>
</protein>
<sequence length="295" mass="33198">MAILRRLCFSSPTYLSAEKPLSSLQNSRNQSNYRSNLSFCHPPSSFQFPSLSLVNSPNFRTKETRNLVLKFASTSQEQVLDSSPANVSAEAQETEAENEEFSKTRLLASNVPWTSTPEDIRSLFERHGKVVDVELSMYNKTRNRGLAFIEMGSPEEALAALKNLESYEYEGRIIRVNYARSRKKKIPASVQPKPVTFNLFIANLSYEARSKHVKEFFESGSSGVVSAEIIFHDNPRRSSGYGFVSFKSKKEADAALSEFQGKIFMGRPLRVARGRQFVKQAIEENASEERANNAA</sequence>
<keyword evidence="2" id="KW-1185">Reference proteome</keyword>
<gene>
    <name evidence="1" type="ORF">L6164_016046</name>
</gene>
<dbReference type="Proteomes" id="UP000828941">
    <property type="component" value="Chromosome 6"/>
</dbReference>
<proteinExistence type="predicted"/>
<name>A0ACB9NMG8_BAUVA</name>
<accession>A0ACB9NMG8</accession>
<evidence type="ECO:0000313" key="2">
    <source>
        <dbReference type="Proteomes" id="UP000828941"/>
    </source>
</evidence>
<comment type="caution">
    <text evidence="1">The sequence shown here is derived from an EMBL/GenBank/DDBJ whole genome shotgun (WGS) entry which is preliminary data.</text>
</comment>
<evidence type="ECO:0000313" key="1">
    <source>
        <dbReference type="EMBL" id="KAI4337660.1"/>
    </source>
</evidence>
<organism evidence="1 2">
    <name type="scientific">Bauhinia variegata</name>
    <name type="common">Purple orchid tree</name>
    <name type="synonym">Phanera variegata</name>
    <dbReference type="NCBI Taxonomy" id="167791"/>
    <lineage>
        <taxon>Eukaryota</taxon>
        <taxon>Viridiplantae</taxon>
        <taxon>Streptophyta</taxon>
        <taxon>Embryophyta</taxon>
        <taxon>Tracheophyta</taxon>
        <taxon>Spermatophyta</taxon>
        <taxon>Magnoliopsida</taxon>
        <taxon>eudicotyledons</taxon>
        <taxon>Gunneridae</taxon>
        <taxon>Pentapetalae</taxon>
        <taxon>rosids</taxon>
        <taxon>fabids</taxon>
        <taxon>Fabales</taxon>
        <taxon>Fabaceae</taxon>
        <taxon>Cercidoideae</taxon>
        <taxon>Cercideae</taxon>
        <taxon>Bauhiniinae</taxon>
        <taxon>Bauhinia</taxon>
    </lineage>
</organism>
<reference evidence="1 2" key="1">
    <citation type="journal article" date="2022" name="DNA Res.">
        <title>Chromosomal-level genome assembly of the orchid tree Bauhinia variegata (Leguminosae; Cercidoideae) supports the allotetraploid origin hypothesis of Bauhinia.</title>
        <authorList>
            <person name="Zhong Y."/>
            <person name="Chen Y."/>
            <person name="Zheng D."/>
            <person name="Pang J."/>
            <person name="Liu Y."/>
            <person name="Luo S."/>
            <person name="Meng S."/>
            <person name="Qian L."/>
            <person name="Wei D."/>
            <person name="Dai S."/>
            <person name="Zhou R."/>
        </authorList>
    </citation>
    <scope>NUCLEOTIDE SEQUENCE [LARGE SCALE GENOMIC DNA]</scope>
    <source>
        <strain evidence="1">BV-YZ2020</strain>
    </source>
</reference>